<dbReference type="AlphaFoldDB" id="D1NYT9"/>
<dbReference type="GO" id="GO:0006351">
    <property type="term" value="P:DNA-templated transcription"/>
    <property type="evidence" value="ECO:0007669"/>
    <property type="project" value="TreeGrafter"/>
</dbReference>
<accession>D1NYT9</accession>
<dbReference type="SUPFAM" id="SSF46785">
    <property type="entry name" value="Winged helix' DNA-binding domain"/>
    <property type="match status" value="1"/>
</dbReference>
<protein>
    <submittedName>
        <fullName evidence="6">LysR substrate binding domain protein</fullName>
    </submittedName>
</protein>
<keyword evidence="2" id="KW-0805">Transcription regulation</keyword>
<dbReference type="FunFam" id="1.10.10.10:FF:000001">
    <property type="entry name" value="LysR family transcriptional regulator"/>
    <property type="match status" value="1"/>
</dbReference>
<evidence type="ECO:0000313" key="6">
    <source>
        <dbReference type="EMBL" id="EFB73637.1"/>
    </source>
</evidence>
<evidence type="ECO:0000259" key="5">
    <source>
        <dbReference type="PROSITE" id="PS50931"/>
    </source>
</evidence>
<name>D1NYT9_9GAMM</name>
<comment type="similarity">
    <text evidence="1">Belongs to the LysR transcriptional regulatory family.</text>
</comment>
<dbReference type="GO" id="GO:0043565">
    <property type="term" value="F:sequence-specific DNA binding"/>
    <property type="evidence" value="ECO:0007669"/>
    <property type="project" value="TreeGrafter"/>
</dbReference>
<dbReference type="InterPro" id="IPR036388">
    <property type="entry name" value="WH-like_DNA-bd_sf"/>
</dbReference>
<dbReference type="Pfam" id="PF03466">
    <property type="entry name" value="LysR_substrate"/>
    <property type="match status" value="1"/>
</dbReference>
<comment type="caution">
    <text evidence="6">The sequence shown here is derived from an EMBL/GenBank/DDBJ whole genome shotgun (WGS) entry which is preliminary data.</text>
</comment>
<dbReference type="PANTHER" id="PTHR30537:SF20">
    <property type="entry name" value="TRANSCRIPTIONAL REGULATORY PROTEIN"/>
    <property type="match status" value="1"/>
</dbReference>
<gene>
    <name evidence="6" type="ORF">PROVRUST_04909</name>
</gene>
<dbReference type="Gene3D" id="3.40.190.10">
    <property type="entry name" value="Periplasmic binding protein-like II"/>
    <property type="match status" value="2"/>
</dbReference>
<feature type="domain" description="HTH lysR-type" evidence="5">
    <location>
        <begin position="30"/>
        <end position="87"/>
    </location>
</feature>
<dbReference type="InterPro" id="IPR036390">
    <property type="entry name" value="WH_DNA-bd_sf"/>
</dbReference>
<dbReference type="SUPFAM" id="SSF53850">
    <property type="entry name" value="Periplasmic binding protein-like II"/>
    <property type="match status" value="1"/>
</dbReference>
<evidence type="ECO:0000313" key="7">
    <source>
        <dbReference type="Proteomes" id="UP000005512"/>
    </source>
</evidence>
<dbReference type="PROSITE" id="PS50931">
    <property type="entry name" value="HTH_LYSR"/>
    <property type="match status" value="1"/>
</dbReference>
<dbReference type="InterPro" id="IPR000847">
    <property type="entry name" value="LysR_HTH_N"/>
</dbReference>
<reference evidence="6" key="1">
    <citation type="submission" date="2009-12" db="EMBL/GenBank/DDBJ databases">
        <authorList>
            <person name="Weinstock G."/>
            <person name="Sodergren E."/>
            <person name="Clifton S."/>
            <person name="Fulton L."/>
            <person name="Fulton B."/>
            <person name="Courtney L."/>
            <person name="Fronick C."/>
            <person name="Harrison M."/>
            <person name="Strong C."/>
            <person name="Farmer C."/>
            <person name="Delahaunty K."/>
            <person name="Markovic C."/>
            <person name="Hall O."/>
            <person name="Minx P."/>
            <person name="Tomlinson C."/>
            <person name="Mitreva M."/>
            <person name="Nelson J."/>
            <person name="Hou S."/>
            <person name="Wollam A."/>
            <person name="Pepin K.H."/>
            <person name="Johnson M."/>
            <person name="Bhonagiri V."/>
            <person name="Nash W.E."/>
            <person name="Warren W."/>
            <person name="Chinwalla A."/>
            <person name="Mardis E.R."/>
            <person name="Wilson R.K."/>
        </authorList>
    </citation>
    <scope>NUCLEOTIDE SEQUENCE [LARGE SCALE GENOMIC DNA]</scope>
    <source>
        <strain evidence="6">DSM 4541</strain>
    </source>
</reference>
<evidence type="ECO:0000256" key="4">
    <source>
        <dbReference type="ARBA" id="ARBA00023163"/>
    </source>
</evidence>
<keyword evidence="7" id="KW-1185">Reference proteome</keyword>
<evidence type="ECO:0000256" key="3">
    <source>
        <dbReference type="ARBA" id="ARBA00023125"/>
    </source>
</evidence>
<proteinExistence type="inferred from homology"/>
<dbReference type="PANTHER" id="PTHR30537">
    <property type="entry name" value="HTH-TYPE TRANSCRIPTIONAL REGULATOR"/>
    <property type="match status" value="1"/>
</dbReference>
<organism evidence="6 7">
    <name type="scientific">Providencia rustigianii DSM 4541</name>
    <dbReference type="NCBI Taxonomy" id="500637"/>
    <lineage>
        <taxon>Bacteria</taxon>
        <taxon>Pseudomonadati</taxon>
        <taxon>Pseudomonadota</taxon>
        <taxon>Gammaproteobacteria</taxon>
        <taxon>Enterobacterales</taxon>
        <taxon>Morganellaceae</taxon>
        <taxon>Providencia</taxon>
    </lineage>
</organism>
<dbReference type="STRING" id="500637.PROVRUST_04909"/>
<keyword evidence="3" id="KW-0238">DNA-binding</keyword>
<dbReference type="InterPro" id="IPR005119">
    <property type="entry name" value="LysR_subst-bd"/>
</dbReference>
<sequence>MTDGNFSILNGVEKPVKVGITFARIATMKITLDELQTFISVVDSGSITRAAEQQCMTVSTVSRALLRLEEKVKTTLLYRTTRSIKLSEEGIAFLQKAREIVNLAQEAEDLLSARQSIPSGKLRIDASTPFLTHVIAPLIPLFYERYPQVELEINNNEGITNLLEKKTDVAFRIGTLKDSSLSATLLGYSQKRLVASPTYLEKYGTPQNIEDLNKHCLLGFTTPESLNYWPIEDSSGNLLKIHPNIAGASGEVLYHLALQGTGILCSADFVTLDAFASGRLVQVLEHKTISMKQPINAVYYRNQAVSPRLSCFIDFIKKHTTKIEPS</sequence>
<dbReference type="HOGENOM" id="CLU_039613_16_0_6"/>
<dbReference type="InterPro" id="IPR058163">
    <property type="entry name" value="LysR-type_TF_proteobact-type"/>
</dbReference>
<keyword evidence="4" id="KW-0804">Transcription</keyword>
<dbReference type="eggNOG" id="COG0583">
    <property type="taxonomic scope" value="Bacteria"/>
</dbReference>
<dbReference type="Pfam" id="PF00126">
    <property type="entry name" value="HTH_1"/>
    <property type="match status" value="1"/>
</dbReference>
<dbReference type="GO" id="GO:0003700">
    <property type="term" value="F:DNA-binding transcription factor activity"/>
    <property type="evidence" value="ECO:0007669"/>
    <property type="project" value="InterPro"/>
</dbReference>
<dbReference type="Proteomes" id="UP000005512">
    <property type="component" value="Unassembled WGS sequence"/>
</dbReference>
<dbReference type="Gene3D" id="1.10.10.10">
    <property type="entry name" value="Winged helix-like DNA-binding domain superfamily/Winged helix DNA-binding domain"/>
    <property type="match status" value="1"/>
</dbReference>
<evidence type="ECO:0000256" key="1">
    <source>
        <dbReference type="ARBA" id="ARBA00009437"/>
    </source>
</evidence>
<evidence type="ECO:0000256" key="2">
    <source>
        <dbReference type="ARBA" id="ARBA00023015"/>
    </source>
</evidence>
<dbReference type="EMBL" id="ABXV02000011">
    <property type="protein sequence ID" value="EFB73637.1"/>
    <property type="molecule type" value="Genomic_DNA"/>
</dbReference>